<gene>
    <name evidence="2" type="ORF">FJT64_023296</name>
</gene>
<accession>A0A6A4WMS0</accession>
<feature type="region of interest" description="Disordered" evidence="1">
    <location>
        <begin position="66"/>
        <end position="164"/>
    </location>
</feature>
<feature type="region of interest" description="Disordered" evidence="1">
    <location>
        <begin position="176"/>
        <end position="195"/>
    </location>
</feature>
<reference evidence="2 3" key="1">
    <citation type="submission" date="2019-07" db="EMBL/GenBank/DDBJ databases">
        <title>Draft genome assembly of a fouling barnacle, Amphibalanus amphitrite (Darwin, 1854): The first reference genome for Thecostraca.</title>
        <authorList>
            <person name="Kim W."/>
        </authorList>
    </citation>
    <scope>NUCLEOTIDE SEQUENCE [LARGE SCALE GENOMIC DNA]</scope>
    <source>
        <strain evidence="2">SNU_AA5</strain>
        <tissue evidence="2">Soma without cirri and trophi</tissue>
    </source>
</reference>
<name>A0A6A4WMS0_AMPAM</name>
<dbReference type="Proteomes" id="UP000440578">
    <property type="component" value="Unassembled WGS sequence"/>
</dbReference>
<evidence type="ECO:0000313" key="2">
    <source>
        <dbReference type="EMBL" id="KAF0305000.1"/>
    </source>
</evidence>
<evidence type="ECO:0000256" key="1">
    <source>
        <dbReference type="SAM" id="MobiDB-lite"/>
    </source>
</evidence>
<dbReference type="AlphaFoldDB" id="A0A6A4WMS0"/>
<proteinExistence type="predicted"/>
<comment type="caution">
    <text evidence="2">The sequence shown here is derived from an EMBL/GenBank/DDBJ whole genome shotgun (WGS) entry which is preliminary data.</text>
</comment>
<dbReference type="EMBL" id="VIIS01000790">
    <property type="protein sequence ID" value="KAF0305000.1"/>
    <property type="molecule type" value="Genomic_DNA"/>
</dbReference>
<keyword evidence="3" id="KW-1185">Reference proteome</keyword>
<sequence>MRLATLDLTLNTGVTTSADDLGGEGGAGGEATRVGCGEWRRGGDEWRCAASAAACAGDVDVSSFVTVPPDDAPESSTIWVTNEVVGSSGDSEESSNSTRRPPERSDELVVVDDEPADGMSTSQDDSVFESGEVPDIGVCGEKTTASTSPNDSSPASRPELELEESPCLCLQVARGATPDEAELRPDDVVEDDDTL</sequence>
<organism evidence="2 3">
    <name type="scientific">Amphibalanus amphitrite</name>
    <name type="common">Striped barnacle</name>
    <name type="synonym">Balanus amphitrite</name>
    <dbReference type="NCBI Taxonomy" id="1232801"/>
    <lineage>
        <taxon>Eukaryota</taxon>
        <taxon>Metazoa</taxon>
        <taxon>Ecdysozoa</taxon>
        <taxon>Arthropoda</taxon>
        <taxon>Crustacea</taxon>
        <taxon>Multicrustacea</taxon>
        <taxon>Cirripedia</taxon>
        <taxon>Thoracica</taxon>
        <taxon>Thoracicalcarea</taxon>
        <taxon>Balanomorpha</taxon>
        <taxon>Balanoidea</taxon>
        <taxon>Balanidae</taxon>
        <taxon>Amphibalaninae</taxon>
        <taxon>Amphibalanus</taxon>
    </lineage>
</organism>
<protein>
    <submittedName>
        <fullName evidence="2">Uncharacterized protein</fullName>
    </submittedName>
</protein>
<evidence type="ECO:0000313" key="3">
    <source>
        <dbReference type="Proteomes" id="UP000440578"/>
    </source>
</evidence>
<feature type="compositionally biased region" description="Low complexity" evidence="1">
    <location>
        <begin position="82"/>
        <end position="97"/>
    </location>
</feature>
<feature type="region of interest" description="Disordered" evidence="1">
    <location>
        <begin position="14"/>
        <end position="33"/>
    </location>
</feature>